<dbReference type="RefSeq" id="WP_288879305.1">
    <property type="nucleotide sequence ID" value="NZ_CBFGNQ010000002.1"/>
</dbReference>
<proteinExistence type="predicted"/>
<evidence type="ECO:0000313" key="3">
    <source>
        <dbReference type="EMBL" id="MEJ2902517.1"/>
    </source>
</evidence>
<comment type="caution">
    <text evidence="3">The sequence shown here is derived from an EMBL/GenBank/DDBJ whole genome shotgun (WGS) entry which is preliminary data.</text>
</comment>
<dbReference type="InterPro" id="IPR036291">
    <property type="entry name" value="NAD(P)-bd_dom_sf"/>
</dbReference>
<keyword evidence="4" id="KW-1185">Reference proteome</keyword>
<dbReference type="Proteomes" id="UP001378956">
    <property type="component" value="Unassembled WGS sequence"/>
</dbReference>
<dbReference type="CDD" id="cd05227">
    <property type="entry name" value="AR_SDR_e"/>
    <property type="match status" value="1"/>
</dbReference>
<accession>A0ABU8NJT9</accession>
<dbReference type="Gene3D" id="3.40.50.720">
    <property type="entry name" value="NAD(P)-binding Rossmann-like Domain"/>
    <property type="match status" value="1"/>
</dbReference>
<dbReference type="EMBL" id="JBBEUB010000002">
    <property type="protein sequence ID" value="MEJ2902517.1"/>
    <property type="molecule type" value="Genomic_DNA"/>
</dbReference>
<dbReference type="Pfam" id="PF01073">
    <property type="entry name" value="3Beta_HSD"/>
    <property type="match status" value="1"/>
</dbReference>
<gene>
    <name evidence="3" type="ORF">WAE58_08765</name>
</gene>
<dbReference type="SUPFAM" id="SSF51735">
    <property type="entry name" value="NAD(P)-binding Rossmann-fold domains"/>
    <property type="match status" value="1"/>
</dbReference>
<organism evidence="3 4">
    <name type="scientific">Pedobacter panaciterrae</name>
    <dbReference type="NCBI Taxonomy" id="363849"/>
    <lineage>
        <taxon>Bacteria</taxon>
        <taxon>Pseudomonadati</taxon>
        <taxon>Bacteroidota</taxon>
        <taxon>Sphingobacteriia</taxon>
        <taxon>Sphingobacteriales</taxon>
        <taxon>Sphingobacteriaceae</taxon>
        <taxon>Pedobacter</taxon>
    </lineage>
</organism>
<evidence type="ECO:0000256" key="1">
    <source>
        <dbReference type="ARBA" id="ARBA00023002"/>
    </source>
</evidence>
<evidence type="ECO:0000313" key="4">
    <source>
        <dbReference type="Proteomes" id="UP001378956"/>
    </source>
</evidence>
<sequence length="343" mass="37372">MTNSIHTVLVTGGSGFVAVHCIQQLLDKDYLVRTTLRDLNKQDKVIAMLKKGGITDFSNLSFVKADLTSDDNWSTAVKDCDYVLHVASPIFLKLPRHEDEMIRPAVDGTIRVLKAARDAGAKRVVMTSNFGAVGYSHKDKTTLITEESWTDPNEKGLSAYNKSKVLAERAAWDFMEQEGGSLELSVINPMGIFGPSFTKDLSSGFELLQKVIDGSMKALPNISLGIVDVRDVADLHIRAMTNPQAKGQRFLALSGGTMSLLEIADFLKNEMPEAAANASTKTIPNWSIRIAALFNAQAKAIAPLVGIYRNASNEKARTLLGWTPRSNQEAILATAKSLVEFAS</sequence>
<protein>
    <submittedName>
        <fullName evidence="3">Aldehyde reductase</fullName>
    </submittedName>
</protein>
<dbReference type="PANTHER" id="PTHR10366">
    <property type="entry name" value="NAD DEPENDENT EPIMERASE/DEHYDRATASE"/>
    <property type="match status" value="1"/>
</dbReference>
<dbReference type="PANTHER" id="PTHR10366:SF564">
    <property type="entry name" value="STEROL-4-ALPHA-CARBOXYLATE 3-DEHYDROGENASE, DECARBOXYLATING"/>
    <property type="match status" value="1"/>
</dbReference>
<keyword evidence="1" id="KW-0560">Oxidoreductase</keyword>
<name>A0ABU8NJT9_9SPHI</name>
<evidence type="ECO:0000259" key="2">
    <source>
        <dbReference type="Pfam" id="PF01073"/>
    </source>
</evidence>
<reference evidence="3 4" key="1">
    <citation type="submission" date="2024-03" db="EMBL/GenBank/DDBJ databases">
        <title>Sequence of Lycoming College Course Isolates.</title>
        <authorList>
            <person name="Plotts O."/>
            <person name="Newman J."/>
        </authorList>
    </citation>
    <scope>NUCLEOTIDE SEQUENCE [LARGE SCALE GENOMIC DNA]</scope>
    <source>
        <strain evidence="3 4">CJB-3</strain>
    </source>
</reference>
<dbReference type="InterPro" id="IPR002225">
    <property type="entry name" value="3Beta_OHSteriod_DH/Estase"/>
</dbReference>
<dbReference type="InterPro" id="IPR050425">
    <property type="entry name" value="NAD(P)_dehydrat-like"/>
</dbReference>
<feature type="domain" description="3-beta hydroxysteroid dehydrogenase/isomerase" evidence="2">
    <location>
        <begin position="9"/>
        <end position="243"/>
    </location>
</feature>